<evidence type="ECO:0000313" key="2">
    <source>
        <dbReference type="Proteomes" id="UP001164746"/>
    </source>
</evidence>
<evidence type="ECO:0000313" key="1">
    <source>
        <dbReference type="EMBL" id="WAR05638.1"/>
    </source>
</evidence>
<gene>
    <name evidence="1" type="ORF">MAR_021007</name>
</gene>
<proteinExistence type="predicted"/>
<reference evidence="1" key="1">
    <citation type="submission" date="2022-11" db="EMBL/GenBank/DDBJ databases">
        <title>Centuries of genome instability and evolution in soft-shell clam transmissible cancer (bioRxiv).</title>
        <authorList>
            <person name="Hart S.F.M."/>
            <person name="Yonemitsu M.A."/>
            <person name="Giersch R.M."/>
            <person name="Beal B.F."/>
            <person name="Arriagada G."/>
            <person name="Davis B.W."/>
            <person name="Ostrander E.A."/>
            <person name="Goff S.P."/>
            <person name="Metzger M.J."/>
        </authorList>
    </citation>
    <scope>NUCLEOTIDE SEQUENCE</scope>
    <source>
        <strain evidence="1">MELC-2E11</strain>
        <tissue evidence="1">Siphon/mantle</tissue>
    </source>
</reference>
<dbReference type="Proteomes" id="UP001164746">
    <property type="component" value="Chromosome 5"/>
</dbReference>
<keyword evidence="2" id="KW-1185">Reference proteome</keyword>
<organism evidence="1 2">
    <name type="scientific">Mya arenaria</name>
    <name type="common">Soft-shell clam</name>
    <dbReference type="NCBI Taxonomy" id="6604"/>
    <lineage>
        <taxon>Eukaryota</taxon>
        <taxon>Metazoa</taxon>
        <taxon>Spiralia</taxon>
        <taxon>Lophotrochozoa</taxon>
        <taxon>Mollusca</taxon>
        <taxon>Bivalvia</taxon>
        <taxon>Autobranchia</taxon>
        <taxon>Heteroconchia</taxon>
        <taxon>Euheterodonta</taxon>
        <taxon>Imparidentia</taxon>
        <taxon>Neoheterodontei</taxon>
        <taxon>Myida</taxon>
        <taxon>Myoidea</taxon>
        <taxon>Myidae</taxon>
        <taxon>Mya</taxon>
    </lineage>
</organism>
<sequence>MSKADNVSSSELAFDALLETWAILKSRGIPFPLEELSYESKIHNSIILNGNGQIDRVFNFLIEIQNRSLAACGTLASQCKCLDFLLRDKCACFKRTSVSEIKEHELLHLDAEWAHIIEDESHSGLSEKDGRKVYYDFYSIEKALVSHLIIGKKYIIHREMPHVVFADEFYKNICTLLKDVSENIHQEPMPPEIESYLRTKFEQDVYLASEILRHLVLICALLKTTKDDPDSPFEDYIRRQSVLKNFPESCFPDTSMTLKLCHSVALHELLEEICIESKFSNLVVDKTPFGEFLIKSLKQFQFEELDFLQKALKRFVYRKGDTDALDDQRVINLLSEPCFWSSETMINGVIRFKDRELKLTELIHNDLRVKDITSMIGSIQGCLKEKQEKRRIPVVVSKSETRDSKVFVPRRKASKIGKICKYSSVWVLERLNLNFVLIIVIYRFELYNSVNDNAISFHPGICLIKITDQLRVCNEYNTKAYQAMHERHLASFF</sequence>
<name>A0ABY7E6M7_MYAAR</name>
<accession>A0ABY7E6M7</accession>
<dbReference type="EMBL" id="CP111016">
    <property type="protein sequence ID" value="WAR05638.1"/>
    <property type="molecule type" value="Genomic_DNA"/>
</dbReference>
<protein>
    <submittedName>
        <fullName evidence="1">Uncharacterized protein</fullName>
    </submittedName>
</protein>